<protein>
    <submittedName>
        <fullName evidence="4">AraC-like DNA-binding protein</fullName>
    </submittedName>
</protein>
<dbReference type="InterPro" id="IPR009057">
    <property type="entry name" value="Homeodomain-like_sf"/>
</dbReference>
<evidence type="ECO:0000256" key="1">
    <source>
        <dbReference type="ARBA" id="ARBA00023015"/>
    </source>
</evidence>
<evidence type="ECO:0000313" key="4">
    <source>
        <dbReference type="EMBL" id="PZW41636.1"/>
    </source>
</evidence>
<evidence type="ECO:0000259" key="3">
    <source>
        <dbReference type="PROSITE" id="PS01124"/>
    </source>
</evidence>
<dbReference type="InterPro" id="IPR053142">
    <property type="entry name" value="PchR_regulatory_protein"/>
</dbReference>
<gene>
    <name evidence="4" type="ORF">LX95_01318</name>
</gene>
<organism evidence="4 5">
    <name type="scientific">Mesonia algae</name>
    <dbReference type="NCBI Taxonomy" id="213248"/>
    <lineage>
        <taxon>Bacteria</taxon>
        <taxon>Pseudomonadati</taxon>
        <taxon>Bacteroidota</taxon>
        <taxon>Flavobacteriia</taxon>
        <taxon>Flavobacteriales</taxon>
        <taxon>Flavobacteriaceae</taxon>
        <taxon>Mesonia</taxon>
    </lineage>
</organism>
<dbReference type="SUPFAM" id="SSF46689">
    <property type="entry name" value="Homeodomain-like"/>
    <property type="match status" value="1"/>
</dbReference>
<accession>A0A2W7I485</accession>
<keyword evidence="1" id="KW-0805">Transcription regulation</keyword>
<keyword evidence="4" id="KW-0238">DNA-binding</keyword>
<dbReference type="PANTHER" id="PTHR47893:SF1">
    <property type="entry name" value="REGULATORY PROTEIN PCHR"/>
    <property type="match status" value="1"/>
</dbReference>
<dbReference type="PROSITE" id="PS01124">
    <property type="entry name" value="HTH_ARAC_FAMILY_2"/>
    <property type="match status" value="1"/>
</dbReference>
<feature type="domain" description="HTH araC/xylS-type" evidence="3">
    <location>
        <begin position="237"/>
        <end position="335"/>
    </location>
</feature>
<dbReference type="GO" id="GO:0003700">
    <property type="term" value="F:DNA-binding transcription factor activity"/>
    <property type="evidence" value="ECO:0007669"/>
    <property type="project" value="InterPro"/>
</dbReference>
<keyword evidence="5" id="KW-1185">Reference proteome</keyword>
<dbReference type="InterPro" id="IPR018060">
    <property type="entry name" value="HTH_AraC"/>
</dbReference>
<evidence type="ECO:0000256" key="2">
    <source>
        <dbReference type="ARBA" id="ARBA00023163"/>
    </source>
</evidence>
<dbReference type="EMBL" id="QKYV01000003">
    <property type="protein sequence ID" value="PZW41636.1"/>
    <property type="molecule type" value="Genomic_DNA"/>
</dbReference>
<proteinExistence type="predicted"/>
<dbReference type="Gene3D" id="1.10.10.60">
    <property type="entry name" value="Homeodomain-like"/>
    <property type="match status" value="2"/>
</dbReference>
<name>A0A2W7I485_9FLAO</name>
<comment type="caution">
    <text evidence="4">The sequence shown here is derived from an EMBL/GenBank/DDBJ whole genome shotgun (WGS) entry which is preliminary data.</text>
</comment>
<dbReference type="AlphaFoldDB" id="A0A2W7I485"/>
<dbReference type="PANTHER" id="PTHR47893">
    <property type="entry name" value="REGULATORY PROTEIN PCHR"/>
    <property type="match status" value="1"/>
</dbReference>
<sequence length="341" mass="39797">MKKINVQSLPIKEVLKDLAEQLDTKIEAKCHEHILNIPKIYGEGYIRGMNFKSGIGVIEYCCQFKRDTQIHFSLSEVHPLKFLICGEGFINHQLETSQEKTQILKFQNVIVSSNETHGHVLEFKKNENVHLNSIEVNRDVFLKKYACEVESWEHPLKEIFNDIDANKVFFYHGNYSVSIANTIQEMNMESNSNFMRELKLESYALQLLIQQAEQLEDDLKADNDKTVLRKQEIENISNLISKIEQEIHFPHTVKSLSQHVGLNENKLQNGFKHLYNETVNNYIQKLRMQKAVELILNTDLSMQEITEKIGLSNASYFSKVFKKEYYISPNDFRKANLKHKE</sequence>
<dbReference type="SMART" id="SM00342">
    <property type="entry name" value="HTH_ARAC"/>
    <property type="match status" value="1"/>
</dbReference>
<reference evidence="4 5" key="1">
    <citation type="submission" date="2018-06" db="EMBL/GenBank/DDBJ databases">
        <title>Genomic Encyclopedia of Archaeal and Bacterial Type Strains, Phase II (KMG-II): from individual species to whole genera.</title>
        <authorList>
            <person name="Goeker M."/>
        </authorList>
    </citation>
    <scope>NUCLEOTIDE SEQUENCE [LARGE SCALE GENOMIC DNA]</scope>
    <source>
        <strain evidence="4 5">DSM 15361</strain>
    </source>
</reference>
<evidence type="ECO:0000313" key="5">
    <source>
        <dbReference type="Proteomes" id="UP000249542"/>
    </source>
</evidence>
<dbReference type="RefSeq" id="WP_111540641.1">
    <property type="nucleotide sequence ID" value="NZ_QKYV01000003.1"/>
</dbReference>
<dbReference type="Proteomes" id="UP000249542">
    <property type="component" value="Unassembled WGS sequence"/>
</dbReference>
<dbReference type="GO" id="GO:0043565">
    <property type="term" value="F:sequence-specific DNA binding"/>
    <property type="evidence" value="ECO:0007669"/>
    <property type="project" value="InterPro"/>
</dbReference>
<dbReference type="Pfam" id="PF12833">
    <property type="entry name" value="HTH_18"/>
    <property type="match status" value="1"/>
</dbReference>
<keyword evidence="2" id="KW-0804">Transcription</keyword>